<keyword evidence="4" id="KW-1185">Reference proteome</keyword>
<evidence type="ECO:0000313" key="3">
    <source>
        <dbReference type="Proteomes" id="UP000290475"/>
    </source>
</evidence>
<reference evidence="2" key="2">
    <citation type="submission" date="2022-10" db="EMBL/GenBank/DDBJ databases">
        <title>Comparative genomic analysis and in-vitro probiotic properties of the potential probiotic L. chiayiensis AACE 3.</title>
        <authorList>
            <person name="Kang X."/>
        </authorList>
    </citation>
    <scope>NUCLEOTIDE SEQUENCE</scope>
    <source>
        <strain evidence="2">AACE 3</strain>
    </source>
</reference>
<dbReference type="Proteomes" id="UP001164790">
    <property type="component" value="Chromosome"/>
</dbReference>
<dbReference type="EMBL" id="CP107523">
    <property type="protein sequence ID" value="UYN55995.1"/>
    <property type="molecule type" value="Genomic_DNA"/>
</dbReference>
<proteinExistence type="predicted"/>
<evidence type="ECO:0000313" key="1">
    <source>
        <dbReference type="EMBL" id="RXT20856.1"/>
    </source>
</evidence>
<dbReference type="CDD" id="cd02947">
    <property type="entry name" value="TRX_family"/>
    <property type="match status" value="1"/>
</dbReference>
<dbReference type="RefSeq" id="WP_158280576.1">
    <property type="nucleotide sequence ID" value="NZ_CP074378.1"/>
</dbReference>
<accession>A0A4Q1TQC4</accession>
<dbReference type="SUPFAM" id="SSF52833">
    <property type="entry name" value="Thioredoxin-like"/>
    <property type="match status" value="1"/>
</dbReference>
<dbReference type="Gene3D" id="3.40.30.10">
    <property type="entry name" value="Glutaredoxin"/>
    <property type="match status" value="1"/>
</dbReference>
<reference evidence="1 3" key="1">
    <citation type="submission" date="2017-01" db="EMBL/GenBank/DDBJ databases">
        <title>Lactobacillus chiayiensis sp. nov., a lactic acid bacterium isolated from compost.</title>
        <authorList>
            <person name="Huang C.-H."/>
        </authorList>
    </citation>
    <scope>NUCLEOTIDE SEQUENCE [LARGE SCALE GENOMIC DNA]</scope>
    <source>
        <strain evidence="3">chh01</strain>
        <strain evidence="1">Chh01</strain>
    </source>
</reference>
<dbReference type="InterPro" id="IPR036249">
    <property type="entry name" value="Thioredoxin-like_sf"/>
</dbReference>
<protein>
    <submittedName>
        <fullName evidence="2">Thioredoxin family protein</fullName>
    </submittedName>
</protein>
<dbReference type="Proteomes" id="UP000290475">
    <property type="component" value="Unassembled WGS sequence"/>
</dbReference>
<dbReference type="AlphaFoldDB" id="A0A4Q1TQC4"/>
<dbReference type="InterPro" id="IPR046698">
    <property type="entry name" value="PedC-like"/>
</dbReference>
<name>A0A4Q1TQC4_9LACO</name>
<sequence>MTAAEFNKKVKSNVPFLLYLGKEGCAWCRIFSPVIKQYEDQTTLKPTIYYLDLHQLELHQDNPDVQAAVSHLKDLTIVATPTIAVVHGQNVVAGFAGAKHTINELNKVASAVYNYDNYKIK</sequence>
<evidence type="ECO:0000313" key="4">
    <source>
        <dbReference type="Proteomes" id="UP001164790"/>
    </source>
</evidence>
<evidence type="ECO:0000313" key="2">
    <source>
        <dbReference type="EMBL" id="UYN55995.1"/>
    </source>
</evidence>
<dbReference type="EMBL" id="MSSM01000026">
    <property type="protein sequence ID" value="RXT20856.1"/>
    <property type="molecule type" value="Genomic_DNA"/>
</dbReference>
<dbReference type="Pfam" id="PF20207">
    <property type="entry name" value="DUF6568"/>
    <property type="match status" value="1"/>
</dbReference>
<organism evidence="1 3">
    <name type="scientific">Lacticaseibacillus chiayiensis</name>
    <dbReference type="NCBI Taxonomy" id="2100821"/>
    <lineage>
        <taxon>Bacteria</taxon>
        <taxon>Bacillati</taxon>
        <taxon>Bacillota</taxon>
        <taxon>Bacilli</taxon>
        <taxon>Lactobacillales</taxon>
        <taxon>Lactobacillaceae</taxon>
        <taxon>Lacticaseibacillus</taxon>
    </lineage>
</organism>
<gene>
    <name evidence="1" type="ORF">BVJ53_09710</name>
    <name evidence="2" type="ORF">OFW50_10995</name>
</gene>